<dbReference type="SUPFAM" id="SSF54631">
    <property type="entry name" value="CBS-domain pair"/>
    <property type="match status" value="1"/>
</dbReference>
<accession>A0A8J6P552</accession>
<dbReference type="PROSITE" id="PS51846">
    <property type="entry name" value="CNNM"/>
    <property type="match status" value="1"/>
</dbReference>
<evidence type="ECO:0000259" key="13">
    <source>
        <dbReference type="PROSITE" id="PS51846"/>
    </source>
</evidence>
<dbReference type="GO" id="GO:0005886">
    <property type="term" value="C:plasma membrane"/>
    <property type="evidence" value="ECO:0007669"/>
    <property type="project" value="UniProtKB-SubCell"/>
</dbReference>
<dbReference type="SMART" id="SM00116">
    <property type="entry name" value="CBS"/>
    <property type="match status" value="2"/>
</dbReference>
<name>A0A8J6P552_9FLAO</name>
<feature type="transmembrane region" description="Helical" evidence="11">
    <location>
        <begin position="80"/>
        <end position="103"/>
    </location>
</feature>
<dbReference type="EMBL" id="JACVEL010000003">
    <property type="protein sequence ID" value="MBC9811929.1"/>
    <property type="molecule type" value="Genomic_DNA"/>
</dbReference>
<dbReference type="InterPro" id="IPR046342">
    <property type="entry name" value="CBS_dom_sf"/>
</dbReference>
<dbReference type="AlphaFoldDB" id="A0A8J6P552"/>
<dbReference type="SUPFAM" id="SSF56176">
    <property type="entry name" value="FAD-binding/transporter-associated domain-like"/>
    <property type="match status" value="1"/>
</dbReference>
<dbReference type="GO" id="GO:0050660">
    <property type="term" value="F:flavin adenine dinucleotide binding"/>
    <property type="evidence" value="ECO:0007669"/>
    <property type="project" value="InterPro"/>
</dbReference>
<feature type="transmembrane region" description="Helical" evidence="11">
    <location>
        <begin position="25"/>
        <end position="51"/>
    </location>
</feature>
<evidence type="ECO:0000259" key="12">
    <source>
        <dbReference type="PROSITE" id="PS51371"/>
    </source>
</evidence>
<gene>
    <name evidence="14" type="primary">gldE</name>
    <name evidence="14" type="ORF">H9Y05_05505</name>
</gene>
<evidence type="ECO:0000313" key="15">
    <source>
        <dbReference type="Proteomes" id="UP000652681"/>
    </source>
</evidence>
<dbReference type="SMART" id="SM01091">
    <property type="entry name" value="CorC_HlyC"/>
    <property type="match status" value="1"/>
</dbReference>
<comment type="caution">
    <text evidence="14">The sequence shown here is derived from an EMBL/GenBank/DDBJ whole genome shotgun (WGS) entry which is preliminary data.</text>
</comment>
<dbReference type="PANTHER" id="PTHR22777">
    <property type="entry name" value="HEMOLYSIN-RELATED"/>
    <property type="match status" value="1"/>
</dbReference>
<keyword evidence="5" id="KW-0677">Repeat</keyword>
<dbReference type="RefSeq" id="WP_216713716.1">
    <property type="nucleotide sequence ID" value="NZ_JACVEL010000003.1"/>
</dbReference>
<comment type="similarity">
    <text evidence="2">Belongs to the UPF0053 family.</text>
</comment>
<keyword evidence="6 10" id="KW-1133">Transmembrane helix</keyword>
<dbReference type="Pfam" id="PF01595">
    <property type="entry name" value="CNNM"/>
    <property type="match status" value="1"/>
</dbReference>
<dbReference type="InterPro" id="IPR019862">
    <property type="entry name" value="Motility-assoc_prot_GldE"/>
</dbReference>
<reference evidence="14" key="1">
    <citation type="submission" date="2020-09" db="EMBL/GenBank/DDBJ databases">
        <title>Taishania pollutisoli gen. nov., sp. nov., Isolated from Tetrabromobisphenol A-Contaminated Soil.</title>
        <authorList>
            <person name="Chen Q."/>
        </authorList>
    </citation>
    <scope>NUCLEOTIDE SEQUENCE</scope>
    <source>
        <strain evidence="14">CZZ-1</strain>
    </source>
</reference>
<dbReference type="PANTHER" id="PTHR22777:SF32">
    <property type="entry name" value="UPF0053 INNER MEMBRANE PROTEIN YFJD"/>
    <property type="match status" value="1"/>
</dbReference>
<evidence type="ECO:0000256" key="6">
    <source>
        <dbReference type="ARBA" id="ARBA00022989"/>
    </source>
</evidence>
<dbReference type="CDD" id="cd04590">
    <property type="entry name" value="CBS_pair_CorC_HlyC_assoc"/>
    <property type="match status" value="1"/>
</dbReference>
<dbReference type="Gene3D" id="3.30.465.10">
    <property type="match status" value="1"/>
</dbReference>
<feature type="domain" description="CNNM transmembrane" evidence="13">
    <location>
        <begin position="20"/>
        <end position="216"/>
    </location>
</feature>
<feature type="domain" description="CBS" evidence="12">
    <location>
        <begin position="294"/>
        <end position="351"/>
    </location>
</feature>
<evidence type="ECO:0000256" key="3">
    <source>
        <dbReference type="ARBA" id="ARBA00022475"/>
    </source>
</evidence>
<dbReference type="Proteomes" id="UP000652681">
    <property type="component" value="Unassembled WGS sequence"/>
</dbReference>
<evidence type="ECO:0000256" key="1">
    <source>
        <dbReference type="ARBA" id="ARBA00004651"/>
    </source>
</evidence>
<evidence type="ECO:0000256" key="4">
    <source>
        <dbReference type="ARBA" id="ARBA00022692"/>
    </source>
</evidence>
<evidence type="ECO:0000256" key="7">
    <source>
        <dbReference type="ARBA" id="ARBA00023122"/>
    </source>
</evidence>
<feature type="transmembrane region" description="Helical" evidence="11">
    <location>
        <begin position="115"/>
        <end position="136"/>
    </location>
</feature>
<dbReference type="InterPro" id="IPR044751">
    <property type="entry name" value="Ion_transp-like_CBS"/>
</dbReference>
<evidence type="ECO:0000256" key="10">
    <source>
        <dbReference type="PROSITE-ProRule" id="PRU01193"/>
    </source>
</evidence>
<evidence type="ECO:0000313" key="14">
    <source>
        <dbReference type="EMBL" id="MBC9811929.1"/>
    </source>
</evidence>
<comment type="subcellular location">
    <subcellularLocation>
        <location evidence="1">Cell membrane</location>
        <topology evidence="1">Multi-pass membrane protein</topology>
    </subcellularLocation>
</comment>
<dbReference type="Pfam" id="PF03471">
    <property type="entry name" value="CorC_HlyC"/>
    <property type="match status" value="1"/>
</dbReference>
<keyword evidence="4 10" id="KW-0812">Transmembrane</keyword>
<dbReference type="InterPro" id="IPR036318">
    <property type="entry name" value="FAD-bd_PCMH-like_sf"/>
</dbReference>
<evidence type="ECO:0000256" key="11">
    <source>
        <dbReference type="SAM" id="Phobius"/>
    </source>
</evidence>
<keyword evidence="3" id="KW-1003">Cell membrane</keyword>
<dbReference type="InterPro" id="IPR000644">
    <property type="entry name" value="CBS_dom"/>
</dbReference>
<evidence type="ECO:0000256" key="9">
    <source>
        <dbReference type="PROSITE-ProRule" id="PRU00703"/>
    </source>
</evidence>
<sequence>MTAPADPSPEPLANTALITFGSDDVLLVVIILLLLAASALFAGAEVAFFSITQSEKEQLKKSEARGAKIAEKLLDKPKDLLATILIGKNFLNVAFVLLSAIELTKLFLLLQMNEVVAQVLNIIIITLFLLFVGESFPKTVAFKNKAAYARFMAYSIYFFQILPPFSWLRIPLAKSSGVLERRAKRKGIKLSPDTLETVLTLSQNASESNGEYTILQGVMKFGNTDVKQIMCPRMDVVGVDEKYSLTEVMKVIVDAGYSRLPVYRESFDDVVGIIFVKDLLPLLTIGDAFDWRTLIREPFFVPENKKIDELLKEFQSKKVHIAVVIDEYGGSSGIVTLEDVLEEIVGDIIDEYDDDEVTYTQLNDVTFLFEGRTPLTDFYRALNIDGTAFEEIKEDAESLGGFIVQTAGRIPKNNEFLTIGNIKLIVELSDKKKIKKVKAVIEN</sequence>
<evidence type="ECO:0000256" key="5">
    <source>
        <dbReference type="ARBA" id="ARBA00022737"/>
    </source>
</evidence>
<keyword evidence="8 10" id="KW-0472">Membrane</keyword>
<feature type="domain" description="CBS" evidence="12">
    <location>
        <begin position="230"/>
        <end position="289"/>
    </location>
</feature>
<protein>
    <submittedName>
        <fullName evidence="14">Gliding motility-associated protein GldE</fullName>
    </submittedName>
</protein>
<organism evidence="14 15">
    <name type="scientific">Taishania pollutisoli</name>
    <dbReference type="NCBI Taxonomy" id="2766479"/>
    <lineage>
        <taxon>Bacteria</taxon>
        <taxon>Pseudomonadati</taxon>
        <taxon>Bacteroidota</taxon>
        <taxon>Flavobacteriia</taxon>
        <taxon>Flavobacteriales</taxon>
        <taxon>Crocinitomicaceae</taxon>
        <taxon>Taishania</taxon>
    </lineage>
</organism>
<evidence type="ECO:0000256" key="8">
    <source>
        <dbReference type="ARBA" id="ARBA00023136"/>
    </source>
</evidence>
<dbReference type="NCBIfam" id="TIGR03520">
    <property type="entry name" value="GldE"/>
    <property type="match status" value="1"/>
</dbReference>
<dbReference type="Pfam" id="PF00571">
    <property type="entry name" value="CBS"/>
    <property type="match status" value="2"/>
</dbReference>
<keyword evidence="7 9" id="KW-0129">CBS domain</keyword>
<dbReference type="FunFam" id="3.10.580.10:FF:000002">
    <property type="entry name" value="Magnesium/cobalt efflux protein CorC"/>
    <property type="match status" value="1"/>
</dbReference>
<feature type="transmembrane region" description="Helical" evidence="11">
    <location>
        <begin position="148"/>
        <end position="168"/>
    </location>
</feature>
<dbReference type="InterPro" id="IPR016169">
    <property type="entry name" value="FAD-bd_PCMH_sub2"/>
</dbReference>
<dbReference type="InterPro" id="IPR002550">
    <property type="entry name" value="CNNM"/>
</dbReference>
<dbReference type="Gene3D" id="3.10.580.10">
    <property type="entry name" value="CBS-domain"/>
    <property type="match status" value="1"/>
</dbReference>
<dbReference type="InterPro" id="IPR005170">
    <property type="entry name" value="Transptr-assoc_dom"/>
</dbReference>
<dbReference type="PROSITE" id="PS51371">
    <property type="entry name" value="CBS"/>
    <property type="match status" value="2"/>
</dbReference>
<proteinExistence type="inferred from homology"/>
<keyword evidence="15" id="KW-1185">Reference proteome</keyword>
<evidence type="ECO:0000256" key="2">
    <source>
        <dbReference type="ARBA" id="ARBA00006337"/>
    </source>
</evidence>